<reference evidence="2 3" key="1">
    <citation type="submission" date="2019-03" db="EMBL/GenBank/DDBJ databases">
        <title>Genomic Encyclopedia of Type Strains, Phase IV (KMG-IV): sequencing the most valuable type-strain genomes for metagenomic binning, comparative biology and taxonomic classification.</title>
        <authorList>
            <person name="Goeker M."/>
        </authorList>
    </citation>
    <scope>NUCLEOTIDE SEQUENCE [LARGE SCALE GENOMIC DNA]</scope>
    <source>
        <strain evidence="2 3">DSM 26377</strain>
    </source>
</reference>
<organism evidence="2 3">
    <name type="scientific">Panacagrimonas perspica</name>
    <dbReference type="NCBI Taxonomy" id="381431"/>
    <lineage>
        <taxon>Bacteria</taxon>
        <taxon>Pseudomonadati</taxon>
        <taxon>Pseudomonadota</taxon>
        <taxon>Gammaproteobacteria</taxon>
        <taxon>Nevskiales</taxon>
        <taxon>Nevskiaceae</taxon>
        <taxon>Panacagrimonas</taxon>
    </lineage>
</organism>
<keyword evidence="3" id="KW-1185">Reference proteome</keyword>
<feature type="signal peptide" evidence="1">
    <location>
        <begin position="1"/>
        <end position="21"/>
    </location>
</feature>
<dbReference type="AlphaFoldDB" id="A0A4S3K8V5"/>
<sequence>MFARPLLAAIAMLAVGSVAQAGDSIRCGSRIVSVEARAADILAACGAPDFRDVYSYPGPASASEIADSEQWTYNFGRNQLLQVLKLRNGRLVDIQTDGYGFPPDSSRSCASNDIVDGLSKYRLIASCGEPLTRRTIGYVNALKPRYQRRHGGFTTSRGHYPVEVFREEWVYNFGSNRFLRVVTIEDGVVSSVENGERGFNPR</sequence>
<name>A0A4S3K8V5_9GAMM</name>
<accession>A0A4S3K8V5</accession>
<proteinExistence type="predicted"/>
<dbReference type="OrthoDB" id="8906462at2"/>
<evidence type="ECO:0000313" key="2">
    <source>
        <dbReference type="EMBL" id="TDU24277.1"/>
    </source>
</evidence>
<dbReference type="InterPro" id="IPR021268">
    <property type="entry name" value="DUF2845"/>
</dbReference>
<dbReference type="Pfam" id="PF11006">
    <property type="entry name" value="DUF2845"/>
    <property type="match status" value="2"/>
</dbReference>
<evidence type="ECO:0000256" key="1">
    <source>
        <dbReference type="SAM" id="SignalP"/>
    </source>
</evidence>
<dbReference type="EMBL" id="SOBT01000012">
    <property type="protein sequence ID" value="TDU24277.1"/>
    <property type="molecule type" value="Genomic_DNA"/>
</dbReference>
<evidence type="ECO:0000313" key="3">
    <source>
        <dbReference type="Proteomes" id="UP000295341"/>
    </source>
</evidence>
<gene>
    <name evidence="2" type="ORF">DFR24_4542</name>
</gene>
<dbReference type="Proteomes" id="UP000295341">
    <property type="component" value="Unassembled WGS sequence"/>
</dbReference>
<feature type="chain" id="PRO_5030100225" evidence="1">
    <location>
        <begin position="22"/>
        <end position="202"/>
    </location>
</feature>
<dbReference type="RefSeq" id="WP_133883692.1">
    <property type="nucleotide sequence ID" value="NZ_SOBT01000012.1"/>
</dbReference>
<keyword evidence="1" id="KW-0732">Signal</keyword>
<comment type="caution">
    <text evidence="2">The sequence shown here is derived from an EMBL/GenBank/DDBJ whole genome shotgun (WGS) entry which is preliminary data.</text>
</comment>
<protein>
    <submittedName>
        <fullName evidence="2">Uncharacterized protein DUF2845</fullName>
    </submittedName>
</protein>